<dbReference type="InterPro" id="IPR000192">
    <property type="entry name" value="Aminotrans_V_dom"/>
</dbReference>
<sequence length="450" mass="50654">MADSNLPLTSRCPFGRTMRDTHFMLAPTYTPLNHGSFGTYPKPVQRRLHECQTLSEARPDNFQRYDFPVMLDRSRAAMASFLDVPVDEVVFVPNATTAINVVLQNLGFESGEMILHLSTLYGSVAKMIEYIHETRGVESINVAVDYPINDDVLVSRFQKAIKDVKFGKKRRVGVAIFDTISSSPGVRVPWERLVEVCREENVLSLVDGAHGVGQIDLGLSKVQPDFFTSNCHKWLYVPRACAVFHVPKRNQHLIRTSLPTSHGFVPKPRDSSKVIMNPLMNDSLGKSPFVVLFEFVATLDVSPYLCVEEALKFRREVCGGEEKIMKYCEEISSEAGRLAVKILGTDIMENETESLTKCAFTNVHLPLEIGDGQGQIPEKDMYLVAVWMTAMLVRESDIYSAVFFHARRFWTRISGQIYLDLGDFEKGARALKALCERAKSGEYLQAKARL</sequence>
<evidence type="ECO:0000256" key="1">
    <source>
        <dbReference type="ARBA" id="ARBA00022898"/>
    </source>
</evidence>
<comment type="caution">
    <text evidence="3">The sequence shown here is derived from an EMBL/GenBank/DDBJ whole genome shotgun (WGS) entry which is preliminary data.</text>
</comment>
<dbReference type="Proteomes" id="UP000664534">
    <property type="component" value="Unassembled WGS sequence"/>
</dbReference>
<dbReference type="InterPro" id="IPR015424">
    <property type="entry name" value="PyrdxlP-dep_Trfase"/>
</dbReference>
<keyword evidence="4" id="KW-1185">Reference proteome</keyword>
<gene>
    <name evidence="3" type="ORF">IMSHALPRED_010538</name>
</gene>
<evidence type="ECO:0000259" key="2">
    <source>
        <dbReference type="Pfam" id="PF00266"/>
    </source>
</evidence>
<proteinExistence type="predicted"/>
<dbReference type="Pfam" id="PF00266">
    <property type="entry name" value="Aminotran_5"/>
    <property type="match status" value="1"/>
</dbReference>
<dbReference type="AlphaFoldDB" id="A0A8H3ES37"/>
<dbReference type="InterPro" id="IPR015421">
    <property type="entry name" value="PyrdxlP-dep_Trfase_major"/>
</dbReference>
<evidence type="ECO:0000313" key="4">
    <source>
        <dbReference type="Proteomes" id="UP000664534"/>
    </source>
</evidence>
<dbReference type="SUPFAM" id="SSF53383">
    <property type="entry name" value="PLP-dependent transferases"/>
    <property type="match status" value="1"/>
</dbReference>
<accession>A0A8H3ES37</accession>
<reference evidence="3" key="1">
    <citation type="submission" date="2021-03" db="EMBL/GenBank/DDBJ databases">
        <authorList>
            <person name="Tagirdzhanova G."/>
        </authorList>
    </citation>
    <scope>NUCLEOTIDE SEQUENCE</scope>
</reference>
<name>A0A8H3ES37_9LECA</name>
<dbReference type="PANTHER" id="PTHR43092:SF2">
    <property type="entry name" value="HERCYNYLCYSTEINE SULFOXIDE LYASE"/>
    <property type="match status" value="1"/>
</dbReference>
<dbReference type="OrthoDB" id="5978656at2759"/>
<keyword evidence="1" id="KW-0663">Pyridoxal phosphate</keyword>
<dbReference type="PANTHER" id="PTHR43092">
    <property type="entry name" value="L-CYSTEINE DESULFHYDRASE"/>
    <property type="match status" value="1"/>
</dbReference>
<feature type="domain" description="Aminotransferase class V" evidence="2">
    <location>
        <begin position="71"/>
        <end position="245"/>
    </location>
</feature>
<protein>
    <recommendedName>
        <fullName evidence="2">Aminotransferase class V domain-containing protein</fullName>
    </recommendedName>
</protein>
<organism evidence="3 4">
    <name type="scientific">Imshaugia aleurites</name>
    <dbReference type="NCBI Taxonomy" id="172621"/>
    <lineage>
        <taxon>Eukaryota</taxon>
        <taxon>Fungi</taxon>
        <taxon>Dikarya</taxon>
        <taxon>Ascomycota</taxon>
        <taxon>Pezizomycotina</taxon>
        <taxon>Lecanoromycetes</taxon>
        <taxon>OSLEUM clade</taxon>
        <taxon>Lecanoromycetidae</taxon>
        <taxon>Lecanorales</taxon>
        <taxon>Lecanorineae</taxon>
        <taxon>Parmeliaceae</taxon>
        <taxon>Imshaugia</taxon>
    </lineage>
</organism>
<dbReference type="Gene3D" id="3.40.640.10">
    <property type="entry name" value="Type I PLP-dependent aspartate aminotransferase-like (Major domain)"/>
    <property type="match status" value="1"/>
</dbReference>
<evidence type="ECO:0000313" key="3">
    <source>
        <dbReference type="EMBL" id="CAF9911659.1"/>
    </source>
</evidence>
<dbReference type="EMBL" id="CAJPDT010000009">
    <property type="protein sequence ID" value="CAF9911659.1"/>
    <property type="molecule type" value="Genomic_DNA"/>
</dbReference>